<evidence type="ECO:0000313" key="8">
    <source>
        <dbReference type="Proteomes" id="UP000219356"/>
    </source>
</evidence>
<feature type="transmembrane region" description="Helical" evidence="6">
    <location>
        <begin position="40"/>
        <end position="61"/>
    </location>
</feature>
<dbReference type="PANTHER" id="PTHR33545">
    <property type="entry name" value="UPF0750 MEMBRANE PROTEIN YITT-RELATED"/>
    <property type="match status" value="1"/>
</dbReference>
<evidence type="ECO:0000256" key="4">
    <source>
        <dbReference type="ARBA" id="ARBA00022989"/>
    </source>
</evidence>
<reference evidence="8" key="1">
    <citation type="submission" date="2017-09" db="EMBL/GenBank/DDBJ databases">
        <authorList>
            <person name="Varghese N."/>
            <person name="Submissions S."/>
        </authorList>
    </citation>
    <scope>NUCLEOTIDE SEQUENCE [LARGE SCALE GENOMIC DNA]</scope>
    <source>
        <strain evidence="8">CGMCC 1.8913</strain>
    </source>
</reference>
<proteinExistence type="predicted"/>
<dbReference type="InterPro" id="IPR003740">
    <property type="entry name" value="YitT"/>
</dbReference>
<dbReference type="GO" id="GO:0005886">
    <property type="term" value="C:plasma membrane"/>
    <property type="evidence" value="ECO:0007669"/>
    <property type="project" value="UniProtKB-SubCell"/>
</dbReference>
<evidence type="ECO:0000313" key="7">
    <source>
        <dbReference type="EMBL" id="SNZ03839.1"/>
    </source>
</evidence>
<organism evidence="7 8">
    <name type="scientific">Terribacillus aidingensis</name>
    <dbReference type="NCBI Taxonomy" id="586416"/>
    <lineage>
        <taxon>Bacteria</taxon>
        <taxon>Bacillati</taxon>
        <taxon>Bacillota</taxon>
        <taxon>Bacilli</taxon>
        <taxon>Bacillales</taxon>
        <taxon>Bacillaceae</taxon>
        <taxon>Terribacillus</taxon>
    </lineage>
</organism>
<dbReference type="RefSeq" id="WP_245864557.1">
    <property type="nucleotide sequence ID" value="NZ_OBEK01000001.1"/>
</dbReference>
<dbReference type="Pfam" id="PF02588">
    <property type="entry name" value="YitT_membrane"/>
    <property type="match status" value="1"/>
</dbReference>
<keyword evidence="3 6" id="KW-0812">Transmembrane</keyword>
<name>A0A285N334_9BACI</name>
<keyword evidence="2" id="KW-1003">Cell membrane</keyword>
<protein>
    <submittedName>
        <fullName evidence="7">Uncharacterized 5xTM membrane BCR, YitT family COG1284</fullName>
    </submittedName>
</protein>
<dbReference type="EMBL" id="OBEK01000001">
    <property type="protein sequence ID" value="SNZ03839.1"/>
    <property type="molecule type" value="Genomic_DNA"/>
</dbReference>
<evidence type="ECO:0000256" key="6">
    <source>
        <dbReference type="SAM" id="Phobius"/>
    </source>
</evidence>
<feature type="transmembrane region" description="Helical" evidence="6">
    <location>
        <begin position="139"/>
        <end position="159"/>
    </location>
</feature>
<keyword evidence="8" id="KW-1185">Reference proteome</keyword>
<dbReference type="Proteomes" id="UP000219356">
    <property type="component" value="Unassembled WGS sequence"/>
</dbReference>
<evidence type="ECO:0000256" key="2">
    <source>
        <dbReference type="ARBA" id="ARBA00022475"/>
    </source>
</evidence>
<evidence type="ECO:0000256" key="3">
    <source>
        <dbReference type="ARBA" id="ARBA00022692"/>
    </source>
</evidence>
<feature type="transmembrane region" description="Helical" evidence="6">
    <location>
        <begin position="165"/>
        <end position="182"/>
    </location>
</feature>
<dbReference type="PANTHER" id="PTHR33545:SF5">
    <property type="entry name" value="UPF0750 MEMBRANE PROTEIN YITT"/>
    <property type="match status" value="1"/>
</dbReference>
<dbReference type="AlphaFoldDB" id="A0A285N334"/>
<gene>
    <name evidence="7" type="ORF">SAMN05421503_0466</name>
</gene>
<dbReference type="InterPro" id="IPR051461">
    <property type="entry name" value="UPF0750_membrane"/>
</dbReference>
<feature type="transmembrane region" description="Helical" evidence="6">
    <location>
        <begin position="94"/>
        <end position="118"/>
    </location>
</feature>
<comment type="subcellular location">
    <subcellularLocation>
        <location evidence="1">Cell membrane</location>
        <topology evidence="1">Multi-pass membrane protein</topology>
    </subcellularLocation>
</comment>
<evidence type="ECO:0000256" key="5">
    <source>
        <dbReference type="ARBA" id="ARBA00023136"/>
    </source>
</evidence>
<accession>A0A285N334</accession>
<keyword evidence="4 6" id="KW-1133">Transmembrane helix</keyword>
<evidence type="ECO:0000256" key="1">
    <source>
        <dbReference type="ARBA" id="ARBA00004651"/>
    </source>
</evidence>
<sequence length="205" mass="22044">MLQKYIKIVLGCFLASIGLYMLKSAELVTGGTAGLSLGFSYLLSLPFGIVFFLVNIPFYIFSFVRMGWRFTVTTIAAVSVLTLFTFLHPLYPAIALPGIIASVAGGLIIGFGLILLFANQASLGGANILALFLQKRFGTNPGTVNFIFDFCVVMLSLYSVGLVKGFYSIVSIAVTSFVISYFKEKFAKPTPKPQPNPAPAAQAAK</sequence>
<keyword evidence="5 6" id="KW-0472">Membrane</keyword>
<feature type="transmembrane region" description="Helical" evidence="6">
    <location>
        <begin position="68"/>
        <end position="88"/>
    </location>
</feature>